<proteinExistence type="predicted"/>
<accession>A0AC34RBE5</accession>
<dbReference type="WBParaSite" id="JU765_v2.g5268.t3">
    <property type="protein sequence ID" value="JU765_v2.g5268.t3"/>
    <property type="gene ID" value="JU765_v2.g5268"/>
</dbReference>
<evidence type="ECO:0000313" key="1">
    <source>
        <dbReference type="Proteomes" id="UP000887576"/>
    </source>
</evidence>
<evidence type="ECO:0000313" key="2">
    <source>
        <dbReference type="WBParaSite" id="JU765_v2.g5268.t3"/>
    </source>
</evidence>
<name>A0AC34RBE5_9BILA</name>
<protein>
    <submittedName>
        <fullName evidence="2">Tryptophan synthase beta chain-like PALP domain-containing protein</fullName>
    </submittedName>
</protein>
<organism evidence="1 2">
    <name type="scientific">Panagrolaimus sp. JU765</name>
    <dbReference type="NCBI Taxonomy" id="591449"/>
    <lineage>
        <taxon>Eukaryota</taxon>
        <taxon>Metazoa</taxon>
        <taxon>Ecdysozoa</taxon>
        <taxon>Nematoda</taxon>
        <taxon>Chromadorea</taxon>
        <taxon>Rhabditida</taxon>
        <taxon>Tylenchina</taxon>
        <taxon>Panagrolaimomorpha</taxon>
        <taxon>Panagrolaimoidea</taxon>
        <taxon>Panagrolaimidae</taxon>
        <taxon>Panagrolaimus</taxon>
    </lineage>
</organism>
<sequence>MATKNATLPNSAVNGSDKTDGNATAILEKKAGINGSGVVEIKGLTSEDDKKTEAVPKIAPQQPAPNVDEMIDPACDPRHPQNIQFSDISSAAFNIRDGIIQTPCNTEAVPKIAPQQPAPKADEMIDPACDPRHPQNIQFSDISSAAFNIRDGIIQTPCNRSPQLSSLLGMDLYLKKEFMQVTGSFKERGARFALLKLTEKQRKAGAIAASAGNHALALAYHGQQLGIPITVIMPVFAPLMKVSSCRNYGAHVIQMGQNIQQCKEYGFKYSREHGMTYINGFDHPDVVAGQGTIGLEILDQVSKVDAVIVPVGGGGLVAGVAKAVKTLRPDVLVIGVEAETCPSFINAMEKKNLPLDPESSLAD</sequence>
<reference evidence="2" key="1">
    <citation type="submission" date="2022-11" db="UniProtKB">
        <authorList>
            <consortium name="WormBaseParasite"/>
        </authorList>
    </citation>
    <scope>IDENTIFICATION</scope>
</reference>
<dbReference type="Proteomes" id="UP000887576">
    <property type="component" value="Unplaced"/>
</dbReference>